<reference evidence="2 3" key="1">
    <citation type="submission" date="2017-07" db="EMBL/GenBank/DDBJ databases">
        <authorList>
            <person name="Sun Z.S."/>
            <person name="Albrecht U."/>
            <person name="Echele G."/>
            <person name="Lee C.C."/>
        </authorList>
    </citation>
    <scope>NUCLEOTIDE SEQUENCE [LARGE SCALE GENOMIC DNA]</scope>
    <source>
        <strain evidence="2 3">DSM 14827</strain>
    </source>
</reference>
<accession>A0A239PMC6</accession>
<evidence type="ECO:0000313" key="2">
    <source>
        <dbReference type="EMBL" id="SNT68926.1"/>
    </source>
</evidence>
<gene>
    <name evidence="2" type="ORF">SAMN05444959_101488</name>
</gene>
<keyword evidence="1" id="KW-0732">Signal</keyword>
<evidence type="ECO:0000256" key="1">
    <source>
        <dbReference type="SAM" id="SignalP"/>
    </source>
</evidence>
<evidence type="ECO:0008006" key="4">
    <source>
        <dbReference type="Google" id="ProtNLM"/>
    </source>
</evidence>
<dbReference type="Pfam" id="PF11150">
    <property type="entry name" value="DUF2927"/>
    <property type="match status" value="1"/>
</dbReference>
<evidence type="ECO:0000313" key="3">
    <source>
        <dbReference type="Proteomes" id="UP000198307"/>
    </source>
</evidence>
<dbReference type="EMBL" id="FZQB01000001">
    <property type="protein sequence ID" value="SNT68926.1"/>
    <property type="molecule type" value="Genomic_DNA"/>
</dbReference>
<name>A0A239PMC6_9RHOB</name>
<sequence length="336" mass="37099">MTLWAAVRPAGLCLLLLAACATQPSITAVPPLPRPSQPEEPEEQPSQADIRMARAERNRAANDAAHRAASAPDEELRRYYQGMEASLLSHGRLRRDRVPQDAPIDVDSLTRDFIQIALHDEYSRSGERLVADSPSAPLRRWKDPVRLQLSFGDSADQALQRIYRGQVAAFSTRLQQATGHPVSLTASKGNFHILVLSEAERRDISSYLATTVPDLPAADVATLSQLDRDNLCTVFAYSRGDQQYYVRAVAIMRAELPSLLRSSCIHEELAQGLGLANDSPSARPSIFNDDEEFALLTRHDELLLQILYDPRLRPGMTAAEATPIVRSIATELLDGN</sequence>
<feature type="chain" id="PRO_5013394472" description="DUF2927 domain-containing protein" evidence="1">
    <location>
        <begin position="22"/>
        <end position="336"/>
    </location>
</feature>
<dbReference type="RefSeq" id="WP_089342798.1">
    <property type="nucleotide sequence ID" value="NZ_CP067129.1"/>
</dbReference>
<dbReference type="AlphaFoldDB" id="A0A239PMC6"/>
<keyword evidence="3" id="KW-1185">Reference proteome</keyword>
<feature type="signal peptide" evidence="1">
    <location>
        <begin position="1"/>
        <end position="21"/>
    </location>
</feature>
<dbReference type="Proteomes" id="UP000198307">
    <property type="component" value="Unassembled WGS sequence"/>
</dbReference>
<protein>
    <recommendedName>
        <fullName evidence="4">DUF2927 domain-containing protein</fullName>
    </recommendedName>
</protein>
<proteinExistence type="predicted"/>
<dbReference type="OrthoDB" id="3295600at2"/>
<dbReference type="InterPro" id="IPR021323">
    <property type="entry name" value="DUF2927"/>
</dbReference>
<organism evidence="2 3">
    <name type="scientific">Paracoccus seriniphilus</name>
    <dbReference type="NCBI Taxonomy" id="184748"/>
    <lineage>
        <taxon>Bacteria</taxon>
        <taxon>Pseudomonadati</taxon>
        <taxon>Pseudomonadota</taxon>
        <taxon>Alphaproteobacteria</taxon>
        <taxon>Rhodobacterales</taxon>
        <taxon>Paracoccaceae</taxon>
        <taxon>Paracoccus</taxon>
    </lineage>
</organism>